<dbReference type="InterPro" id="IPR000515">
    <property type="entry name" value="MetI-like"/>
</dbReference>
<dbReference type="Proteomes" id="UP000198793">
    <property type="component" value="Unassembled WGS sequence"/>
</dbReference>
<organism evidence="11 12">
    <name type="scientific">Aureimonas jatrophae</name>
    <dbReference type="NCBI Taxonomy" id="1166073"/>
    <lineage>
        <taxon>Bacteria</taxon>
        <taxon>Pseudomonadati</taxon>
        <taxon>Pseudomonadota</taxon>
        <taxon>Alphaproteobacteria</taxon>
        <taxon>Hyphomicrobiales</taxon>
        <taxon>Aurantimonadaceae</taxon>
        <taxon>Aureimonas</taxon>
    </lineage>
</organism>
<feature type="transmembrane region" description="Helical" evidence="9">
    <location>
        <begin position="187"/>
        <end position="212"/>
    </location>
</feature>
<keyword evidence="5" id="KW-0571">Peptide transport</keyword>
<dbReference type="AlphaFoldDB" id="A0A1H0KUG1"/>
<feature type="domain" description="ABC transmembrane type-1" evidence="10">
    <location>
        <begin position="185"/>
        <end position="381"/>
    </location>
</feature>
<dbReference type="PANTHER" id="PTHR43386">
    <property type="entry name" value="OLIGOPEPTIDE TRANSPORT SYSTEM PERMEASE PROTEIN APPC"/>
    <property type="match status" value="1"/>
</dbReference>
<evidence type="ECO:0000256" key="3">
    <source>
        <dbReference type="ARBA" id="ARBA00022475"/>
    </source>
</evidence>
<dbReference type="OrthoDB" id="9805884at2"/>
<feature type="transmembrane region" description="Helical" evidence="9">
    <location>
        <begin position="308"/>
        <end position="337"/>
    </location>
</feature>
<dbReference type="RefSeq" id="WP_090675659.1">
    <property type="nucleotide sequence ID" value="NZ_FNIT01000008.1"/>
</dbReference>
<reference evidence="11 12" key="1">
    <citation type="submission" date="2016-10" db="EMBL/GenBank/DDBJ databases">
        <authorList>
            <person name="de Groot N.N."/>
        </authorList>
    </citation>
    <scope>NUCLEOTIDE SEQUENCE [LARGE SCALE GENOMIC DNA]</scope>
    <source>
        <strain evidence="12">L7-484,KACC 16230,DSM 25025</strain>
    </source>
</reference>
<evidence type="ECO:0000313" key="11">
    <source>
        <dbReference type="EMBL" id="SDO59607.1"/>
    </source>
</evidence>
<keyword evidence="7 9" id="KW-1133">Transmembrane helix</keyword>
<evidence type="ECO:0000256" key="8">
    <source>
        <dbReference type="ARBA" id="ARBA00023136"/>
    </source>
</evidence>
<evidence type="ECO:0000256" key="6">
    <source>
        <dbReference type="ARBA" id="ARBA00022927"/>
    </source>
</evidence>
<feature type="transmembrane region" description="Helical" evidence="9">
    <location>
        <begin position="55"/>
        <end position="77"/>
    </location>
</feature>
<dbReference type="Gene3D" id="1.10.3720.10">
    <property type="entry name" value="MetI-like"/>
    <property type="match status" value="1"/>
</dbReference>
<evidence type="ECO:0000256" key="7">
    <source>
        <dbReference type="ARBA" id="ARBA00022989"/>
    </source>
</evidence>
<dbReference type="InterPro" id="IPR035906">
    <property type="entry name" value="MetI-like_sf"/>
</dbReference>
<dbReference type="GO" id="GO:0055085">
    <property type="term" value="P:transmembrane transport"/>
    <property type="evidence" value="ECO:0007669"/>
    <property type="project" value="InterPro"/>
</dbReference>
<evidence type="ECO:0000259" key="10">
    <source>
        <dbReference type="PROSITE" id="PS50928"/>
    </source>
</evidence>
<dbReference type="Pfam" id="PF00528">
    <property type="entry name" value="BPD_transp_1"/>
    <property type="match status" value="1"/>
</dbReference>
<proteinExistence type="inferred from homology"/>
<dbReference type="EMBL" id="FNIT01000008">
    <property type="protein sequence ID" value="SDO59607.1"/>
    <property type="molecule type" value="Genomic_DNA"/>
</dbReference>
<keyword evidence="6" id="KW-0653">Protein transport</keyword>
<dbReference type="Pfam" id="PF12911">
    <property type="entry name" value="OppC_N"/>
    <property type="match status" value="1"/>
</dbReference>
<gene>
    <name evidence="11" type="ORF">SAMN05192530_108155</name>
</gene>
<evidence type="ECO:0000256" key="1">
    <source>
        <dbReference type="ARBA" id="ARBA00004651"/>
    </source>
</evidence>
<comment type="subcellular location">
    <subcellularLocation>
        <location evidence="1 9">Cell membrane</location>
        <topology evidence="1 9">Multi-pass membrane protein</topology>
    </subcellularLocation>
</comment>
<dbReference type="CDD" id="cd06261">
    <property type="entry name" value="TM_PBP2"/>
    <property type="match status" value="1"/>
</dbReference>
<keyword evidence="8 9" id="KW-0472">Membrane</keyword>
<dbReference type="GO" id="GO:0015031">
    <property type="term" value="P:protein transport"/>
    <property type="evidence" value="ECO:0007669"/>
    <property type="project" value="UniProtKB-KW"/>
</dbReference>
<dbReference type="GO" id="GO:0005886">
    <property type="term" value="C:plasma membrane"/>
    <property type="evidence" value="ECO:0007669"/>
    <property type="project" value="UniProtKB-SubCell"/>
</dbReference>
<keyword evidence="12" id="KW-1185">Reference proteome</keyword>
<dbReference type="InterPro" id="IPR050366">
    <property type="entry name" value="BP-dependent_transpt_permease"/>
</dbReference>
<dbReference type="SUPFAM" id="SSF161098">
    <property type="entry name" value="MetI-like"/>
    <property type="match status" value="1"/>
</dbReference>
<evidence type="ECO:0000256" key="2">
    <source>
        <dbReference type="ARBA" id="ARBA00022448"/>
    </source>
</evidence>
<keyword evidence="2 9" id="KW-0813">Transport</keyword>
<dbReference type="InterPro" id="IPR025966">
    <property type="entry name" value="OppC_N"/>
</dbReference>
<accession>A0A1H0KUG1</accession>
<name>A0A1H0KUG1_9HYPH</name>
<sequence length="393" mass="42927">MTLLDAKIAQDEERRLLHPDEAARDEGLLADAKAPEVRARSYRALVWRRFRRNPLGMIGLALVALLLLTAVFADFLAPYDPNARNADAIYQPPQTLHFSSEDGFHPVPFTHPVSFELDPATFLLVPTVDTATRCQPTFLGQGWSYRVLGMSFDRHLLAAPQNCAFHVIGTDRDGRDMLSRLLVGSRLTLLMAGLVVAISVTVGTLVGILSGYLGGRGDEWIQRVVEFVLALPELPLYFALVVVIPRNTDAFLVFIGLALILSALRWAQLAREVRGKTLLVSRLDYIGAAEAIGASTPRILVKHILPNVLGHVIVSTTLMIPTIVLLESFLSFLGIGVRPPLVSWGMLLNAASDLQTLGSYPWVLSPIAAILVTVLGFNMLGDALRDAIDPTSK</sequence>
<dbReference type="GO" id="GO:0015833">
    <property type="term" value="P:peptide transport"/>
    <property type="evidence" value="ECO:0007669"/>
    <property type="project" value="UniProtKB-KW"/>
</dbReference>
<dbReference type="PANTHER" id="PTHR43386:SF1">
    <property type="entry name" value="D,D-DIPEPTIDE TRANSPORT SYSTEM PERMEASE PROTEIN DDPC-RELATED"/>
    <property type="match status" value="1"/>
</dbReference>
<comment type="similarity">
    <text evidence="9">Belongs to the binding-protein-dependent transport system permease family.</text>
</comment>
<keyword evidence="4 9" id="KW-0812">Transmembrane</keyword>
<evidence type="ECO:0000313" key="12">
    <source>
        <dbReference type="Proteomes" id="UP000198793"/>
    </source>
</evidence>
<dbReference type="STRING" id="1166073.SAMN05192530_108155"/>
<protein>
    <submittedName>
        <fullName evidence="11">Peptide/nickel transport system permease protein</fullName>
    </submittedName>
</protein>
<evidence type="ECO:0000256" key="5">
    <source>
        <dbReference type="ARBA" id="ARBA00022856"/>
    </source>
</evidence>
<evidence type="ECO:0000256" key="9">
    <source>
        <dbReference type="RuleBase" id="RU363032"/>
    </source>
</evidence>
<feature type="transmembrane region" description="Helical" evidence="9">
    <location>
        <begin position="250"/>
        <end position="267"/>
    </location>
</feature>
<keyword evidence="3" id="KW-1003">Cell membrane</keyword>
<dbReference type="PROSITE" id="PS50928">
    <property type="entry name" value="ABC_TM1"/>
    <property type="match status" value="1"/>
</dbReference>
<evidence type="ECO:0000256" key="4">
    <source>
        <dbReference type="ARBA" id="ARBA00022692"/>
    </source>
</evidence>
<feature type="transmembrane region" description="Helical" evidence="9">
    <location>
        <begin position="224"/>
        <end position="244"/>
    </location>
</feature>
<feature type="transmembrane region" description="Helical" evidence="9">
    <location>
        <begin position="357"/>
        <end position="377"/>
    </location>
</feature>